<comment type="caution">
    <text evidence="1">The sequence shown here is derived from an EMBL/GenBank/DDBJ whole genome shotgun (WGS) entry which is preliminary data.</text>
</comment>
<sequence length="169" mass="19896">MSEYIYRVDTILNLNKVCNDTFRAKRWTKNSYPHKLLKNAQTLPTDGLYLICFFTTQQLAETALKNDFSHLGDSRISRCRKETILRVGFSESWDDGFIPGEAYLFWCTELLNEQNHEFSETNIPISHFETLNEEEWVPLANSDSDNTLTPSYFSSLPIPKKKPWWKFWL</sequence>
<protein>
    <submittedName>
        <fullName evidence="1">Uncharacterized protein</fullName>
    </submittedName>
</protein>
<name>A0A5V4ZAF1_SALER</name>
<dbReference type="EMBL" id="AAHBYH010000043">
    <property type="protein sequence ID" value="EBU3914628.1"/>
    <property type="molecule type" value="Genomic_DNA"/>
</dbReference>
<organism evidence="1">
    <name type="scientific">Salmonella enterica</name>
    <name type="common">Salmonella choleraesuis</name>
    <dbReference type="NCBI Taxonomy" id="28901"/>
    <lineage>
        <taxon>Bacteria</taxon>
        <taxon>Pseudomonadati</taxon>
        <taxon>Pseudomonadota</taxon>
        <taxon>Gammaproteobacteria</taxon>
        <taxon>Enterobacterales</taxon>
        <taxon>Enterobacteriaceae</taxon>
        <taxon>Salmonella</taxon>
    </lineage>
</organism>
<accession>A0A5V4ZAF1</accession>
<gene>
    <name evidence="1" type="ORF">CWK15_25195</name>
</gene>
<dbReference type="RefSeq" id="WP_154707865.1">
    <property type="nucleotide sequence ID" value="NZ_MXMT01000031.1"/>
</dbReference>
<dbReference type="AlphaFoldDB" id="A0A5V4ZAF1"/>
<proteinExistence type="predicted"/>
<reference evidence="1" key="1">
    <citation type="submission" date="2018-07" db="EMBL/GenBank/DDBJ databases">
        <authorList>
            <consortium name="PulseNet: The National Subtyping Network for Foodborne Disease Surveillance"/>
            <person name="Tarr C.L."/>
            <person name="Trees E."/>
            <person name="Katz L.S."/>
            <person name="Carleton-Romer H.A."/>
            <person name="Stroika S."/>
            <person name="Kucerova Z."/>
            <person name="Roache K.F."/>
            <person name="Sabol A.L."/>
            <person name="Besser J."/>
            <person name="Gerner-Smidt P."/>
        </authorList>
    </citation>
    <scope>NUCLEOTIDE SEQUENCE</scope>
    <source>
        <strain evidence="1">PNUSAS029138</strain>
    </source>
</reference>
<evidence type="ECO:0000313" key="1">
    <source>
        <dbReference type="EMBL" id="EBU3914628.1"/>
    </source>
</evidence>